<evidence type="ECO:0000313" key="3">
    <source>
        <dbReference type="Proteomes" id="UP000199481"/>
    </source>
</evidence>
<dbReference type="Pfam" id="PF04266">
    <property type="entry name" value="ASCH"/>
    <property type="match status" value="1"/>
</dbReference>
<dbReference type="InterPro" id="IPR007374">
    <property type="entry name" value="ASCH_domain"/>
</dbReference>
<dbReference type="Gene3D" id="3.10.400.10">
    <property type="entry name" value="Sulfate adenylyltransferase"/>
    <property type="match status" value="1"/>
</dbReference>
<organism evidence="2 3">
    <name type="scientific">Carnobacterium viridans</name>
    <dbReference type="NCBI Taxonomy" id="174587"/>
    <lineage>
        <taxon>Bacteria</taxon>
        <taxon>Bacillati</taxon>
        <taxon>Bacillota</taxon>
        <taxon>Bacilli</taxon>
        <taxon>Lactobacillales</taxon>
        <taxon>Carnobacteriaceae</taxon>
        <taxon>Carnobacterium</taxon>
    </lineage>
</organism>
<sequence length="146" mass="17039">MKAQQMWQKFVSVYPEYQNETYQAWSYGVVPDELARLTIEQIKTATASAYEEYAIENEALPQVGELNIILDAREEAVCITKTIKVSVVPFLEVSEKHAFKEGEGDRSLRYWRKVHEDFFTKSYKQSGLVFHDNILVVCEEFKVIYK</sequence>
<evidence type="ECO:0000313" key="2">
    <source>
        <dbReference type="EMBL" id="SDQ33900.1"/>
    </source>
</evidence>
<protein>
    <submittedName>
        <fullName evidence="2">Uncharacterized protein YhfF</fullName>
    </submittedName>
</protein>
<dbReference type="RefSeq" id="WP_035020958.1">
    <property type="nucleotide sequence ID" value="NZ_CP084916.1"/>
</dbReference>
<dbReference type="InterPro" id="IPR015947">
    <property type="entry name" value="PUA-like_sf"/>
</dbReference>
<accession>A0A1H1A2Q4</accession>
<dbReference type="PANTHER" id="PTHR39203:SF1">
    <property type="entry name" value="CYTOPLASMIC PROTEIN"/>
    <property type="match status" value="1"/>
</dbReference>
<dbReference type="EMBL" id="FNJW01000008">
    <property type="protein sequence ID" value="SDQ33900.1"/>
    <property type="molecule type" value="Genomic_DNA"/>
</dbReference>
<dbReference type="AlphaFoldDB" id="A0A1H1A2Q4"/>
<feature type="domain" description="ASCH" evidence="1">
    <location>
        <begin position="27"/>
        <end position="145"/>
    </location>
</feature>
<reference evidence="3" key="1">
    <citation type="submission" date="2016-10" db="EMBL/GenBank/DDBJ databases">
        <authorList>
            <person name="Varghese N."/>
            <person name="Submissions S."/>
        </authorList>
    </citation>
    <scope>NUCLEOTIDE SEQUENCE [LARGE SCALE GENOMIC DNA]</scope>
    <source>
        <strain evidence="3">MPL-11</strain>
    </source>
</reference>
<dbReference type="Proteomes" id="UP000199481">
    <property type="component" value="Unassembled WGS sequence"/>
</dbReference>
<name>A0A1H1A2Q4_9LACT</name>
<dbReference type="PIRSF" id="PIRSF021320">
    <property type="entry name" value="DUF984"/>
    <property type="match status" value="1"/>
</dbReference>
<evidence type="ECO:0000259" key="1">
    <source>
        <dbReference type="SMART" id="SM01022"/>
    </source>
</evidence>
<dbReference type="InterPro" id="IPR009326">
    <property type="entry name" value="DUF984"/>
</dbReference>
<dbReference type="OrthoDB" id="9807542at2"/>
<dbReference type="SUPFAM" id="SSF88697">
    <property type="entry name" value="PUA domain-like"/>
    <property type="match status" value="1"/>
</dbReference>
<dbReference type="SMART" id="SM01022">
    <property type="entry name" value="ASCH"/>
    <property type="match status" value="1"/>
</dbReference>
<gene>
    <name evidence="2" type="ORF">SAMN04487752_1866</name>
</gene>
<keyword evidence="3" id="KW-1185">Reference proteome</keyword>
<dbReference type="CDD" id="cd06553">
    <property type="entry name" value="ASCH_Ef3133_like"/>
    <property type="match status" value="1"/>
</dbReference>
<proteinExistence type="predicted"/>
<dbReference type="PANTHER" id="PTHR39203">
    <property type="entry name" value="CYTOPLASMIC PROTEIN-RELATED"/>
    <property type="match status" value="1"/>
</dbReference>